<comment type="caution">
    <text evidence="1">The sequence shown here is derived from an EMBL/GenBank/DDBJ whole genome shotgun (WGS) entry which is preliminary data.</text>
</comment>
<evidence type="ECO:0000313" key="1">
    <source>
        <dbReference type="EMBL" id="KAI0051476.1"/>
    </source>
</evidence>
<gene>
    <name evidence="1" type="ORF">FA95DRAFT_1534650</name>
</gene>
<name>A0ACB8S5M4_9AGAM</name>
<reference evidence="1" key="2">
    <citation type="journal article" date="2022" name="New Phytol.">
        <title>Evolutionary transition to the ectomycorrhizal habit in the genomes of a hyperdiverse lineage of mushroom-forming fungi.</title>
        <authorList>
            <person name="Looney B."/>
            <person name="Miyauchi S."/>
            <person name="Morin E."/>
            <person name="Drula E."/>
            <person name="Courty P.E."/>
            <person name="Kohler A."/>
            <person name="Kuo A."/>
            <person name="LaButti K."/>
            <person name="Pangilinan J."/>
            <person name="Lipzen A."/>
            <person name="Riley R."/>
            <person name="Andreopoulos W."/>
            <person name="He G."/>
            <person name="Johnson J."/>
            <person name="Nolan M."/>
            <person name="Tritt A."/>
            <person name="Barry K.W."/>
            <person name="Grigoriev I.V."/>
            <person name="Nagy L.G."/>
            <person name="Hibbett D."/>
            <person name="Henrissat B."/>
            <person name="Matheny P.B."/>
            <person name="Labbe J."/>
            <person name="Martin F.M."/>
        </authorList>
    </citation>
    <scope>NUCLEOTIDE SEQUENCE</scope>
    <source>
        <strain evidence="1">FP105234-sp</strain>
    </source>
</reference>
<reference evidence="1" key="1">
    <citation type="submission" date="2021-02" db="EMBL/GenBank/DDBJ databases">
        <authorList>
            <consortium name="DOE Joint Genome Institute"/>
            <person name="Ahrendt S."/>
            <person name="Looney B.P."/>
            <person name="Miyauchi S."/>
            <person name="Morin E."/>
            <person name="Drula E."/>
            <person name="Courty P.E."/>
            <person name="Chicoki N."/>
            <person name="Fauchery L."/>
            <person name="Kohler A."/>
            <person name="Kuo A."/>
            <person name="Labutti K."/>
            <person name="Pangilinan J."/>
            <person name="Lipzen A."/>
            <person name="Riley R."/>
            <person name="Andreopoulos W."/>
            <person name="He G."/>
            <person name="Johnson J."/>
            <person name="Barry K.W."/>
            <person name="Grigoriev I.V."/>
            <person name="Nagy L."/>
            <person name="Hibbett D."/>
            <person name="Henrissat B."/>
            <person name="Matheny P.B."/>
            <person name="Labbe J."/>
            <person name="Martin F."/>
        </authorList>
    </citation>
    <scope>NUCLEOTIDE SEQUENCE</scope>
    <source>
        <strain evidence="1">FP105234-sp</strain>
    </source>
</reference>
<keyword evidence="2" id="KW-1185">Reference proteome</keyword>
<sequence>MPSLPTTTLRAHLSTRISTRSLAAVATSRKPKEEGSIASVFTSLTGEAPVALPPRFADLKKQLWKDALAESWREVTRELKDATEEVAARGTDLIPVIPFEDVKSGLSAQQQADIKKRGVVVVKGGVAKEEALGWKDSIRSYIAANKEKVKGFPDNNIQAYEIYNSAAQTRARTHPALITTQRALLQLWHTSDAGSPVSLRTPVAYFDRLRIRTPGDRSFVLGPHIDGGSVERWEDPGFRACFGRILEGRWREHDPFDASPRIDAKQDLYHAPNQCSVFRPWQGWTSLSTTGPSEGTLLVSPLLHLATAYLILRPFFRPSGPGLDNWVVDPESAEFPGSMLGKAQELSAATHPHLRLETTMVPAPRVEPGDQIYWHCDTIHAVEGLHAGKSDSSVLYIPAVPLTEHNASYLRDQRHNFVNGLPAPDFPGGEGESHFVHRGTVDALKDTDGRRLLGFEAFPIPSNATSVGEQRVIQVANDILA</sequence>
<dbReference type="EMBL" id="MU275852">
    <property type="protein sequence ID" value="KAI0051476.1"/>
    <property type="molecule type" value="Genomic_DNA"/>
</dbReference>
<protein>
    <submittedName>
        <fullName evidence="1">DUF1479-domain-containing protein</fullName>
    </submittedName>
</protein>
<organism evidence="1 2">
    <name type="scientific">Auriscalpium vulgare</name>
    <dbReference type="NCBI Taxonomy" id="40419"/>
    <lineage>
        <taxon>Eukaryota</taxon>
        <taxon>Fungi</taxon>
        <taxon>Dikarya</taxon>
        <taxon>Basidiomycota</taxon>
        <taxon>Agaricomycotina</taxon>
        <taxon>Agaricomycetes</taxon>
        <taxon>Russulales</taxon>
        <taxon>Auriscalpiaceae</taxon>
        <taxon>Auriscalpium</taxon>
    </lineage>
</organism>
<accession>A0ACB8S5M4</accession>
<dbReference type="Proteomes" id="UP000814033">
    <property type="component" value="Unassembled WGS sequence"/>
</dbReference>
<proteinExistence type="predicted"/>
<evidence type="ECO:0000313" key="2">
    <source>
        <dbReference type="Proteomes" id="UP000814033"/>
    </source>
</evidence>